<dbReference type="Proteomes" id="UP000460318">
    <property type="component" value="Unassembled WGS sequence"/>
</dbReference>
<dbReference type="FunFam" id="1.50.10.10:FF:000028">
    <property type="entry name" value="Alpha-L-fucosidase 2"/>
    <property type="match status" value="1"/>
</dbReference>
<dbReference type="Pfam" id="PF22124">
    <property type="entry name" value="Glyco_hydro_95_cat"/>
    <property type="match status" value="1"/>
</dbReference>
<dbReference type="PIRSF" id="PIRSF007663">
    <property type="entry name" value="UCP007663"/>
    <property type="match status" value="1"/>
</dbReference>
<protein>
    <recommendedName>
        <fullName evidence="7">Glycoside hydrolase family 95 protein</fullName>
    </recommendedName>
</protein>
<keyword evidence="6" id="KW-1185">Reference proteome</keyword>
<feature type="domain" description="Glycosyl hydrolase family 95 N-terminal" evidence="2">
    <location>
        <begin position="7"/>
        <end position="252"/>
    </location>
</feature>
<dbReference type="InterPro" id="IPR049053">
    <property type="entry name" value="AFCA-like_C"/>
</dbReference>
<dbReference type="Pfam" id="PF21307">
    <property type="entry name" value="Glyco_hydro_95_C"/>
    <property type="match status" value="1"/>
</dbReference>
<dbReference type="InterPro" id="IPR012341">
    <property type="entry name" value="6hp_glycosidase-like_sf"/>
</dbReference>
<dbReference type="PANTHER" id="PTHR31084">
    <property type="entry name" value="ALPHA-L-FUCOSIDASE 2"/>
    <property type="match status" value="1"/>
</dbReference>
<dbReference type="EMBL" id="WUBI01000001">
    <property type="protein sequence ID" value="MWV42862.1"/>
    <property type="molecule type" value="Genomic_DNA"/>
</dbReference>
<evidence type="ECO:0008006" key="7">
    <source>
        <dbReference type="Google" id="ProtNLM"/>
    </source>
</evidence>
<gene>
    <name evidence="5" type="ORF">GRF59_04410</name>
</gene>
<dbReference type="SUPFAM" id="SSF48208">
    <property type="entry name" value="Six-hairpin glycosidases"/>
    <property type="match status" value="1"/>
</dbReference>
<dbReference type="Pfam" id="PF14498">
    <property type="entry name" value="Glyco_hyd_65N_2"/>
    <property type="match status" value="1"/>
</dbReference>
<sequence>MSDHLKLWYAQPSSDPDTKGDTGWNRAMPVGNGRLGGMVFGDMPVERIQLNEESIWAGPPVPVHQPGAKEALQQAREEIFAGNVEEAESLIRKNVLSPHTGPRSYQPFGDLWIESIDCDPNGKVGEYRRELNLDTAIASVTYVQEGVRHCREIFTSAVDQVMVVHWSADEPGSIHTSVRMTRELDADTSVRNHDTLILEGQAAHGSTHQGVKFTGLLRAVADGGTLLQEGNELTVRGADGLTLYLAVRTDYHFINPKEPLQRDLAAWCEMDLEAALRKGYLQLKSDHIEEHRRLFRRVDLQLESNDPDASANETLPTDQRLAALQQGGKDAGLTSLYFQYGRYLLISSSRPGNMPANLQGIWNPLMEAPWDSDYHLNINLQMNYWLCQVTNLSECHLPYFDLLEGLVEPGKKTAAEVYGCQGFVAHYTTDAWLFTAPLGNISYGMWPMGAGWCVRDFMEYYRFTGDMRFLAERAYPIMKEAALFFLDWLVRHPETGLWVSGPSTSPENMYISPKGNKIGLCMAPAMDQQIIREVFANVIEAAAVLKIEDDCIAELTEVMNELAMPGIGPDGRLMEWCEDVEEAEPGHRHISHLYGLYPGSQYTFESTPDVMEAAQKTLNYRLSHGGGHTGWSRAWIINFWSRLKNGEEAYNNLQNLFKHSTLPNLFDNHPPFQIDGNFGAAAGIAEMLLQSHNDIIELLPALPSEWQAGLVRGLKARGGFEVDIIWKDGVLQECRIRSQLGNKCIVSYSGQRIEFDTSAGGSYDPF</sequence>
<proteinExistence type="predicted"/>
<dbReference type="Gene3D" id="1.50.10.10">
    <property type="match status" value="1"/>
</dbReference>
<dbReference type="InterPro" id="IPR027414">
    <property type="entry name" value="GH95_N_dom"/>
</dbReference>
<evidence type="ECO:0000313" key="6">
    <source>
        <dbReference type="Proteomes" id="UP000460318"/>
    </source>
</evidence>
<evidence type="ECO:0000256" key="1">
    <source>
        <dbReference type="SAM" id="MobiDB-lite"/>
    </source>
</evidence>
<dbReference type="RefSeq" id="WP_160496428.1">
    <property type="nucleotide sequence ID" value="NZ_WUBI01000001.1"/>
</dbReference>
<feature type="domain" description="Alpha fucosidase A-like C-terminal" evidence="3">
    <location>
        <begin position="690"/>
        <end position="752"/>
    </location>
</feature>
<dbReference type="InterPro" id="IPR016518">
    <property type="entry name" value="Alpha-L-fucosidase"/>
</dbReference>
<accession>A0A7X3LFB7</accession>
<evidence type="ECO:0000259" key="3">
    <source>
        <dbReference type="Pfam" id="PF21307"/>
    </source>
</evidence>
<dbReference type="PANTHER" id="PTHR31084:SF0">
    <property type="entry name" value="ALPHA-L-FUCOSIDASE 2"/>
    <property type="match status" value="1"/>
</dbReference>
<evidence type="ECO:0000259" key="2">
    <source>
        <dbReference type="Pfam" id="PF14498"/>
    </source>
</evidence>
<evidence type="ECO:0000259" key="4">
    <source>
        <dbReference type="Pfam" id="PF22124"/>
    </source>
</evidence>
<evidence type="ECO:0000313" key="5">
    <source>
        <dbReference type="EMBL" id="MWV42862.1"/>
    </source>
</evidence>
<name>A0A7X3LFB7_9BACL</name>
<dbReference type="InterPro" id="IPR008928">
    <property type="entry name" value="6-hairpin_glycosidase_sf"/>
</dbReference>
<dbReference type="InterPro" id="IPR054363">
    <property type="entry name" value="GH95_cat"/>
</dbReference>
<dbReference type="GO" id="GO:0005975">
    <property type="term" value="P:carbohydrate metabolic process"/>
    <property type="evidence" value="ECO:0007669"/>
    <property type="project" value="InterPro"/>
</dbReference>
<organism evidence="5 6">
    <name type="scientific">Paenibacillus dendrobii</name>
    <dbReference type="NCBI Taxonomy" id="2691084"/>
    <lineage>
        <taxon>Bacteria</taxon>
        <taxon>Bacillati</taxon>
        <taxon>Bacillota</taxon>
        <taxon>Bacilli</taxon>
        <taxon>Bacillales</taxon>
        <taxon>Paenibacillaceae</taxon>
        <taxon>Paenibacillus</taxon>
    </lineage>
</organism>
<feature type="domain" description="Glycosyl hydrolase family 95 catalytic" evidence="4">
    <location>
        <begin position="280"/>
        <end position="688"/>
    </location>
</feature>
<comment type="caution">
    <text evidence="5">The sequence shown here is derived from an EMBL/GenBank/DDBJ whole genome shotgun (WGS) entry which is preliminary data.</text>
</comment>
<dbReference type="GO" id="GO:0004560">
    <property type="term" value="F:alpha-L-fucosidase activity"/>
    <property type="evidence" value="ECO:0007669"/>
    <property type="project" value="InterPro"/>
</dbReference>
<feature type="region of interest" description="Disordered" evidence="1">
    <location>
        <begin position="1"/>
        <end position="25"/>
    </location>
</feature>
<reference evidence="5 6" key="1">
    <citation type="submission" date="2019-12" db="EMBL/GenBank/DDBJ databases">
        <title>Paenibacillus sp. nov., an endophytic bacterium isolated from the stem of Dendrobium.</title>
        <authorList>
            <person name="Zhao R."/>
        </authorList>
    </citation>
    <scope>NUCLEOTIDE SEQUENCE [LARGE SCALE GENOMIC DNA]</scope>
    <source>
        <strain evidence="5 6">HJL G12</strain>
    </source>
</reference>
<dbReference type="AlphaFoldDB" id="A0A7X3LFB7"/>